<evidence type="ECO:0000256" key="1">
    <source>
        <dbReference type="SAM" id="MobiDB-lite"/>
    </source>
</evidence>
<feature type="region of interest" description="Disordered" evidence="1">
    <location>
        <begin position="1"/>
        <end position="24"/>
    </location>
</feature>
<dbReference type="Pfam" id="PF13672">
    <property type="entry name" value="PP2C_2"/>
    <property type="match status" value="1"/>
</dbReference>
<dbReference type="InterPro" id="IPR001932">
    <property type="entry name" value="PPM-type_phosphatase-like_dom"/>
</dbReference>
<name>A0A365HBS7_9ACTN</name>
<organism evidence="3 4">
    <name type="scientific">Actinomadura craniellae</name>
    <dbReference type="NCBI Taxonomy" id="2231787"/>
    <lineage>
        <taxon>Bacteria</taxon>
        <taxon>Bacillati</taxon>
        <taxon>Actinomycetota</taxon>
        <taxon>Actinomycetes</taxon>
        <taxon>Streptosporangiales</taxon>
        <taxon>Thermomonosporaceae</taxon>
        <taxon>Actinomadura</taxon>
    </lineage>
</organism>
<accession>A0A365HBS7</accession>
<evidence type="ECO:0000313" key="4">
    <source>
        <dbReference type="Proteomes" id="UP000251891"/>
    </source>
</evidence>
<dbReference type="InterPro" id="IPR036457">
    <property type="entry name" value="PPM-type-like_dom_sf"/>
</dbReference>
<dbReference type="AlphaFoldDB" id="A0A365HBS7"/>
<comment type="caution">
    <text evidence="3">The sequence shown here is derived from an EMBL/GenBank/DDBJ whole genome shotgun (WGS) entry which is preliminary data.</text>
</comment>
<gene>
    <name evidence="3" type="ORF">DPM19_06195</name>
</gene>
<evidence type="ECO:0000313" key="3">
    <source>
        <dbReference type="EMBL" id="RAY16458.1"/>
    </source>
</evidence>
<proteinExistence type="predicted"/>
<dbReference type="Proteomes" id="UP000251891">
    <property type="component" value="Unassembled WGS sequence"/>
</dbReference>
<feature type="domain" description="PPM-type phosphatase" evidence="2">
    <location>
        <begin position="52"/>
        <end position="231"/>
    </location>
</feature>
<evidence type="ECO:0000259" key="2">
    <source>
        <dbReference type="Pfam" id="PF13672"/>
    </source>
</evidence>
<dbReference type="EMBL" id="QLYX01000002">
    <property type="protein sequence ID" value="RAY16458.1"/>
    <property type="molecule type" value="Genomic_DNA"/>
</dbReference>
<dbReference type="Gene3D" id="3.60.40.10">
    <property type="entry name" value="PPM-type phosphatase domain"/>
    <property type="match status" value="1"/>
</dbReference>
<feature type="region of interest" description="Disordered" evidence="1">
    <location>
        <begin position="88"/>
        <end position="110"/>
    </location>
</feature>
<dbReference type="SUPFAM" id="SSF81606">
    <property type="entry name" value="PP2C-like"/>
    <property type="match status" value="1"/>
</dbReference>
<protein>
    <submittedName>
        <fullName evidence="3">Integrase</fullName>
    </submittedName>
</protein>
<sequence length="283" mass="30121">MTSTPVSRRSGRSWSHRPPAERGHRVRISWATEPGSPARPNEDFVAAAPGAVVVLDGCSLPLGTDLGCAHGTAWFSRSLGTRLLARLTDGHGPAARPPVGPPEGAHRPASRPLVGRLAGAIADVAAAHRGDCDLNHPQTPAATVVALRVRGDALDYLVLGDSTLLLHTAGRLDAVTEPPGRITPYAAADPAVAERAITGTVPLREVRRAILMTDGASRPADRFHTLDWRELLRLVETYGPMALIERTRETEYADPDGVRWPRGKRHDDATVAYCDFSGAGSGT</sequence>
<reference evidence="3 4" key="1">
    <citation type="submission" date="2018-06" db="EMBL/GenBank/DDBJ databases">
        <title>Actinomadura craniellae sp. nov. isolated from marine sponge Craniella sp.</title>
        <authorList>
            <person name="Li L."/>
            <person name="Xu Q.H."/>
            <person name="Lin H.W."/>
            <person name="Lu Y.H."/>
        </authorList>
    </citation>
    <scope>NUCLEOTIDE SEQUENCE [LARGE SCALE GENOMIC DNA]</scope>
    <source>
        <strain evidence="3 4">LHW63021</strain>
    </source>
</reference>
<keyword evidence="4" id="KW-1185">Reference proteome</keyword>
<dbReference type="OrthoDB" id="3190646at2"/>